<gene>
    <name evidence="1" type="ORF">DES45_11280</name>
</gene>
<sequence length="45" mass="4747">MQITAIPRQPQVWRDPRAIALLIAASLTTMANATISPAPPDSSAC</sequence>
<protein>
    <submittedName>
        <fullName evidence="1">Uncharacterized protein</fullName>
    </submittedName>
</protein>
<comment type="caution">
    <text evidence="1">The sequence shown here is derived from an EMBL/GenBank/DDBJ whole genome shotgun (WGS) entry which is preliminary data.</text>
</comment>
<dbReference type="EMBL" id="QQBB01000012">
    <property type="protein sequence ID" value="RDI53876.1"/>
    <property type="molecule type" value="Genomic_DNA"/>
</dbReference>
<evidence type="ECO:0000313" key="2">
    <source>
        <dbReference type="Proteomes" id="UP000254925"/>
    </source>
</evidence>
<keyword evidence="2" id="KW-1185">Reference proteome</keyword>
<dbReference type="AlphaFoldDB" id="A0A370HAA8"/>
<name>A0A370HAA8_9HYPH</name>
<organism evidence="1 2">
    <name type="scientific">Microvirga subterranea</name>
    <dbReference type="NCBI Taxonomy" id="186651"/>
    <lineage>
        <taxon>Bacteria</taxon>
        <taxon>Pseudomonadati</taxon>
        <taxon>Pseudomonadota</taxon>
        <taxon>Alphaproteobacteria</taxon>
        <taxon>Hyphomicrobiales</taxon>
        <taxon>Methylobacteriaceae</taxon>
        <taxon>Microvirga</taxon>
    </lineage>
</organism>
<dbReference type="Proteomes" id="UP000254925">
    <property type="component" value="Unassembled WGS sequence"/>
</dbReference>
<proteinExistence type="predicted"/>
<evidence type="ECO:0000313" key="1">
    <source>
        <dbReference type="EMBL" id="RDI53876.1"/>
    </source>
</evidence>
<accession>A0A370HAA8</accession>
<reference evidence="1 2" key="1">
    <citation type="submission" date="2018-07" db="EMBL/GenBank/DDBJ databases">
        <title>Genomic Encyclopedia of Type Strains, Phase IV (KMG-IV): sequencing the most valuable type-strain genomes for metagenomic binning, comparative biology and taxonomic classification.</title>
        <authorList>
            <person name="Goeker M."/>
        </authorList>
    </citation>
    <scope>NUCLEOTIDE SEQUENCE [LARGE SCALE GENOMIC DNA]</scope>
    <source>
        <strain evidence="1 2">DSM 14364</strain>
    </source>
</reference>